<proteinExistence type="predicted"/>
<dbReference type="AlphaFoldDB" id="A0A2G9RII6"/>
<feature type="non-terminal residue" evidence="2">
    <location>
        <position position="1"/>
    </location>
</feature>
<evidence type="ECO:0000259" key="1">
    <source>
        <dbReference type="PROSITE" id="PS50835"/>
    </source>
</evidence>
<evidence type="ECO:0000313" key="2">
    <source>
        <dbReference type="EMBL" id="PIO27061.1"/>
    </source>
</evidence>
<dbReference type="CDD" id="cd00096">
    <property type="entry name" value="Ig"/>
    <property type="match status" value="1"/>
</dbReference>
<dbReference type="InterPro" id="IPR007110">
    <property type="entry name" value="Ig-like_dom"/>
</dbReference>
<feature type="domain" description="Ig-like" evidence="1">
    <location>
        <begin position="80"/>
        <end position="161"/>
    </location>
</feature>
<dbReference type="Gene3D" id="2.60.40.10">
    <property type="entry name" value="Immunoglobulins"/>
    <property type="match status" value="3"/>
</dbReference>
<dbReference type="InterPro" id="IPR036179">
    <property type="entry name" value="Ig-like_dom_sf"/>
</dbReference>
<gene>
    <name evidence="2" type="ORF">AB205_0108700</name>
</gene>
<accession>A0A2G9RII6</accession>
<reference evidence="3" key="1">
    <citation type="journal article" date="2017" name="Nat. Commun.">
        <title>The North American bullfrog draft genome provides insight into hormonal regulation of long noncoding RNA.</title>
        <authorList>
            <person name="Hammond S.A."/>
            <person name="Warren R.L."/>
            <person name="Vandervalk B.P."/>
            <person name="Kucuk E."/>
            <person name="Khan H."/>
            <person name="Gibb E.A."/>
            <person name="Pandoh P."/>
            <person name="Kirk H."/>
            <person name="Zhao Y."/>
            <person name="Jones M."/>
            <person name="Mungall A.J."/>
            <person name="Coope R."/>
            <person name="Pleasance S."/>
            <person name="Moore R.A."/>
            <person name="Holt R.A."/>
            <person name="Round J.M."/>
            <person name="Ohora S."/>
            <person name="Walle B.V."/>
            <person name="Veldhoen N."/>
            <person name="Helbing C.C."/>
            <person name="Birol I."/>
        </authorList>
    </citation>
    <scope>NUCLEOTIDE SEQUENCE [LARGE SCALE GENOMIC DNA]</scope>
</reference>
<dbReference type="PANTHER" id="PTHR46013">
    <property type="entry name" value="VASCULAR CELL ADHESION MOLECULE 1"/>
    <property type="match status" value="1"/>
</dbReference>
<dbReference type="InterPro" id="IPR003599">
    <property type="entry name" value="Ig_sub"/>
</dbReference>
<sequence>EPKITDCPDKLVWIEGKEHSFYCRATGYPLPKVTCAKNTTTYEVEEKFTAMRNMTGMYTCVALSFDKDRKMVNVSVEYEPKVSSIKLSPPLHGEGDKVEITCEADGVPDPTYSWKTPPSDLQFSADNRTVTIKSLQMSHLGNYQCIVENKHGTHNRTQILNLAVKPKISHFDIEPSTLVLEGTNVTLTCDASGSPPPVLSWSIPVSNVQMSDDKRTVKIWGVTKRHMGSYTCKSQNEHGSDTQSGHLLLAGKWKFC</sequence>
<protein>
    <recommendedName>
        <fullName evidence="1">Ig-like domain-containing protein</fullName>
    </recommendedName>
</protein>
<evidence type="ECO:0000313" key="3">
    <source>
        <dbReference type="Proteomes" id="UP000228934"/>
    </source>
</evidence>
<dbReference type="InterPro" id="IPR003598">
    <property type="entry name" value="Ig_sub2"/>
</dbReference>
<dbReference type="OrthoDB" id="6250964at2759"/>
<dbReference type="InterPro" id="IPR013783">
    <property type="entry name" value="Ig-like_fold"/>
</dbReference>
<dbReference type="Proteomes" id="UP000228934">
    <property type="component" value="Unassembled WGS sequence"/>
</dbReference>
<dbReference type="PROSITE" id="PS50835">
    <property type="entry name" value="IG_LIKE"/>
    <property type="match status" value="2"/>
</dbReference>
<feature type="domain" description="Ig-like" evidence="1">
    <location>
        <begin position="166"/>
        <end position="248"/>
    </location>
</feature>
<dbReference type="EMBL" id="KV943224">
    <property type="protein sequence ID" value="PIO27061.1"/>
    <property type="molecule type" value="Genomic_DNA"/>
</dbReference>
<dbReference type="SMART" id="SM00408">
    <property type="entry name" value="IGc2"/>
    <property type="match status" value="2"/>
</dbReference>
<keyword evidence="3" id="KW-1185">Reference proteome</keyword>
<dbReference type="SMART" id="SM00409">
    <property type="entry name" value="IG"/>
    <property type="match status" value="3"/>
</dbReference>
<dbReference type="SUPFAM" id="SSF48726">
    <property type="entry name" value="Immunoglobulin"/>
    <property type="match status" value="2"/>
</dbReference>
<organism evidence="2 3">
    <name type="scientific">Aquarana catesbeiana</name>
    <name type="common">American bullfrog</name>
    <name type="synonym">Rana catesbeiana</name>
    <dbReference type="NCBI Taxonomy" id="8400"/>
    <lineage>
        <taxon>Eukaryota</taxon>
        <taxon>Metazoa</taxon>
        <taxon>Chordata</taxon>
        <taxon>Craniata</taxon>
        <taxon>Vertebrata</taxon>
        <taxon>Euteleostomi</taxon>
        <taxon>Amphibia</taxon>
        <taxon>Batrachia</taxon>
        <taxon>Anura</taxon>
        <taxon>Neobatrachia</taxon>
        <taxon>Ranoidea</taxon>
        <taxon>Ranidae</taxon>
        <taxon>Aquarana</taxon>
    </lineage>
</organism>
<name>A0A2G9RII6_AQUCT</name>
<dbReference type="PANTHER" id="PTHR46013:SF7">
    <property type="entry name" value="IG-LIKE DOMAIN-CONTAINING PROTEIN"/>
    <property type="match status" value="1"/>
</dbReference>
<dbReference type="Pfam" id="PF13927">
    <property type="entry name" value="Ig_3"/>
    <property type="match status" value="2"/>
</dbReference>